<accession>A0A914W9T3</accession>
<sequence length="110" mass="11760">MVVVGQTSSTLPHGVQYDTIDAGAESPPKFSLSRVLKQPVGAKTMAKAAEGRAADREGASDLKGLLVRESHSDARMFRPSLSCIHLSAREADNSGRRRAKTRRRVVSGAS</sequence>
<dbReference type="Proteomes" id="UP000887566">
    <property type="component" value="Unplaced"/>
</dbReference>
<reference evidence="3" key="1">
    <citation type="submission" date="2022-11" db="UniProtKB">
        <authorList>
            <consortium name="WormBaseParasite"/>
        </authorList>
    </citation>
    <scope>IDENTIFICATION</scope>
</reference>
<feature type="compositionally biased region" description="Basic residues" evidence="1">
    <location>
        <begin position="96"/>
        <end position="110"/>
    </location>
</feature>
<feature type="region of interest" description="Disordered" evidence="1">
    <location>
        <begin position="90"/>
        <end position="110"/>
    </location>
</feature>
<evidence type="ECO:0000256" key="1">
    <source>
        <dbReference type="SAM" id="MobiDB-lite"/>
    </source>
</evidence>
<proteinExistence type="predicted"/>
<keyword evidence="2" id="KW-1185">Reference proteome</keyword>
<protein>
    <submittedName>
        <fullName evidence="3">Uncharacterized protein</fullName>
    </submittedName>
</protein>
<organism evidence="2 3">
    <name type="scientific">Plectus sambesii</name>
    <dbReference type="NCBI Taxonomy" id="2011161"/>
    <lineage>
        <taxon>Eukaryota</taxon>
        <taxon>Metazoa</taxon>
        <taxon>Ecdysozoa</taxon>
        <taxon>Nematoda</taxon>
        <taxon>Chromadorea</taxon>
        <taxon>Plectida</taxon>
        <taxon>Plectina</taxon>
        <taxon>Plectoidea</taxon>
        <taxon>Plectidae</taxon>
        <taxon>Plectus</taxon>
    </lineage>
</organism>
<evidence type="ECO:0000313" key="2">
    <source>
        <dbReference type="Proteomes" id="UP000887566"/>
    </source>
</evidence>
<evidence type="ECO:0000313" key="3">
    <source>
        <dbReference type="WBParaSite" id="PSAMB.scaffold3553size17833.g21829.t1"/>
    </source>
</evidence>
<name>A0A914W9T3_9BILA</name>
<dbReference type="AlphaFoldDB" id="A0A914W9T3"/>
<dbReference type="WBParaSite" id="PSAMB.scaffold3553size17833.g21829.t1">
    <property type="protein sequence ID" value="PSAMB.scaffold3553size17833.g21829.t1"/>
    <property type="gene ID" value="PSAMB.scaffold3553size17833.g21829"/>
</dbReference>